<keyword evidence="4" id="KW-1185">Reference proteome</keyword>
<dbReference type="GeneID" id="87875919"/>
<dbReference type="EMBL" id="JAULSX010000006">
    <property type="protein sequence ID" value="KAK3488764.1"/>
    <property type="molecule type" value="Genomic_DNA"/>
</dbReference>
<organism evidence="3 4">
    <name type="scientific">Neurospora hispaniola</name>
    <dbReference type="NCBI Taxonomy" id="588809"/>
    <lineage>
        <taxon>Eukaryota</taxon>
        <taxon>Fungi</taxon>
        <taxon>Dikarya</taxon>
        <taxon>Ascomycota</taxon>
        <taxon>Pezizomycotina</taxon>
        <taxon>Sordariomycetes</taxon>
        <taxon>Sordariomycetidae</taxon>
        <taxon>Sordariales</taxon>
        <taxon>Sordariaceae</taxon>
        <taxon>Neurospora</taxon>
    </lineage>
</organism>
<feature type="transmembrane region" description="Helical" evidence="2">
    <location>
        <begin position="110"/>
        <end position="132"/>
    </location>
</feature>
<dbReference type="RefSeq" id="XP_062690471.1">
    <property type="nucleotide sequence ID" value="XM_062838297.1"/>
</dbReference>
<feature type="region of interest" description="Disordered" evidence="1">
    <location>
        <begin position="1"/>
        <end position="42"/>
    </location>
</feature>
<gene>
    <name evidence="3" type="ORF">B0T23DRAFT_397376</name>
</gene>
<dbReference type="SUPFAM" id="SSF53474">
    <property type="entry name" value="alpha/beta-Hydrolases"/>
    <property type="match status" value="1"/>
</dbReference>
<evidence type="ECO:0000256" key="1">
    <source>
        <dbReference type="SAM" id="MobiDB-lite"/>
    </source>
</evidence>
<keyword evidence="2" id="KW-0472">Membrane</keyword>
<protein>
    <submittedName>
        <fullName evidence="3">Uncharacterized protein</fullName>
    </submittedName>
</protein>
<evidence type="ECO:0000313" key="3">
    <source>
        <dbReference type="EMBL" id="KAK3488764.1"/>
    </source>
</evidence>
<comment type="caution">
    <text evidence="3">The sequence shown here is derived from an EMBL/GenBank/DDBJ whole genome shotgun (WGS) entry which is preliminary data.</text>
</comment>
<evidence type="ECO:0000313" key="4">
    <source>
        <dbReference type="Proteomes" id="UP001285908"/>
    </source>
</evidence>
<name>A0AAJ0I3A4_9PEZI</name>
<dbReference type="Proteomes" id="UP001285908">
    <property type="component" value="Unassembled WGS sequence"/>
</dbReference>
<keyword evidence="2" id="KW-0812">Transmembrane</keyword>
<dbReference type="InterPro" id="IPR019431">
    <property type="entry name" value="DUF2417"/>
</dbReference>
<dbReference type="Pfam" id="PF10329">
    <property type="entry name" value="DUF2417"/>
    <property type="match status" value="1"/>
</dbReference>
<accession>A0AAJ0I3A4</accession>
<dbReference type="Gene3D" id="3.40.50.1820">
    <property type="entry name" value="alpha/beta hydrolase"/>
    <property type="match status" value="1"/>
</dbReference>
<proteinExistence type="predicted"/>
<sequence>MSTKNWPHNGHGASDPGRDRDDLAVGRSSVDTHHHEPDEHTRLLPNRVDSTSISYLSPDDPAVSPYNLWTVRLVRAITVIFTCLTFIWWVLMLVSVFVTPPGLHARGSPFFAFSYTTIALITLITSLLFFAVPSQPARVVSIVTAALLLVDVVMMLAVEKTRHEELWVGVASVIWATLMAVWAVAADRTVQNVLTLGWNCQWGKTEEEERLTGRPETRRTLLEWVQVLLSSIMLTLVSIVVLLTTCTLTLRALDARVAPPGERYWVDEDKYQIHLFCSGPKVDAHGNRTTTVLFEGGEDAVERELWQFADNAVKNGSIARYCFADRPGIAWSDAAPSPLSASMASDVLSQALSRAGEEGPWVLASAGIGSLYSRVFSSRHGQEVRGLLMIDPLHEDLLGRVGAPGRGFRLWLQGVLSPCGLDRIPAAILRHRSARDRIYGGSAYQSGGVIFAKLQESLVANSLTRRDVVSSRTIQYKTTPVVVVTSGVQMRKDSEWESKQRDLTHLTSNLENWDIVDQAPHQVWRTLEGREMIEKRLRRNLKGFILPNILFPLSGLMPEQGLHFVVDDGVASKTLTSQSSQPRAVHDLPHLEHDKNIKHADDAAKQAGSTTVRDLYLDKPSFAWKSLDVRGFKVTAYL</sequence>
<feature type="compositionally biased region" description="Basic and acidic residues" evidence="1">
    <location>
        <begin position="16"/>
        <end position="42"/>
    </location>
</feature>
<feature type="transmembrane region" description="Helical" evidence="2">
    <location>
        <begin position="165"/>
        <end position="185"/>
    </location>
</feature>
<feature type="transmembrane region" description="Helical" evidence="2">
    <location>
        <begin position="73"/>
        <end position="98"/>
    </location>
</feature>
<dbReference type="AlphaFoldDB" id="A0AAJ0I3A4"/>
<feature type="transmembrane region" description="Helical" evidence="2">
    <location>
        <begin position="138"/>
        <end position="158"/>
    </location>
</feature>
<evidence type="ECO:0000256" key="2">
    <source>
        <dbReference type="SAM" id="Phobius"/>
    </source>
</evidence>
<reference evidence="3 4" key="1">
    <citation type="journal article" date="2023" name="Mol. Phylogenet. Evol.">
        <title>Genome-scale phylogeny and comparative genomics of the fungal order Sordariales.</title>
        <authorList>
            <person name="Hensen N."/>
            <person name="Bonometti L."/>
            <person name="Westerberg I."/>
            <person name="Brannstrom I.O."/>
            <person name="Guillou S."/>
            <person name="Cros-Aarteil S."/>
            <person name="Calhoun S."/>
            <person name="Haridas S."/>
            <person name="Kuo A."/>
            <person name="Mondo S."/>
            <person name="Pangilinan J."/>
            <person name="Riley R."/>
            <person name="LaButti K."/>
            <person name="Andreopoulos B."/>
            <person name="Lipzen A."/>
            <person name="Chen C."/>
            <person name="Yan M."/>
            <person name="Daum C."/>
            <person name="Ng V."/>
            <person name="Clum A."/>
            <person name="Steindorff A."/>
            <person name="Ohm R.A."/>
            <person name="Martin F."/>
            <person name="Silar P."/>
            <person name="Natvig D.O."/>
            <person name="Lalanne C."/>
            <person name="Gautier V."/>
            <person name="Ament-Velasquez S.L."/>
            <person name="Kruys A."/>
            <person name="Hutchinson M.I."/>
            <person name="Powell A.J."/>
            <person name="Barry K."/>
            <person name="Miller A.N."/>
            <person name="Grigoriev I.V."/>
            <person name="Debuchy R."/>
            <person name="Gladieux P."/>
            <person name="Hiltunen Thoren M."/>
            <person name="Johannesson H."/>
        </authorList>
    </citation>
    <scope>NUCLEOTIDE SEQUENCE [LARGE SCALE GENOMIC DNA]</scope>
    <source>
        <strain evidence="3 4">FGSC 10403</strain>
    </source>
</reference>
<feature type="transmembrane region" description="Helical" evidence="2">
    <location>
        <begin position="224"/>
        <end position="250"/>
    </location>
</feature>
<keyword evidence="2" id="KW-1133">Transmembrane helix</keyword>
<dbReference type="InterPro" id="IPR029058">
    <property type="entry name" value="AB_hydrolase_fold"/>
</dbReference>